<comment type="caution">
    <text evidence="4">The sequence shown here is derived from an EMBL/GenBank/DDBJ whole genome shotgun (WGS) entry which is preliminary data.</text>
</comment>
<dbReference type="PANTHER" id="PTHR38791:SF5">
    <property type="entry name" value="TRANSCRIPTION FACTOR DBAG-RELATED"/>
    <property type="match status" value="1"/>
</dbReference>
<name>A0A9P4YA97_CRYP1</name>
<dbReference type="GeneID" id="63835223"/>
<evidence type="ECO:0000313" key="4">
    <source>
        <dbReference type="EMBL" id="KAF3769899.1"/>
    </source>
</evidence>
<accession>A0A9P4YA97</accession>
<dbReference type="InterPro" id="IPR001138">
    <property type="entry name" value="Zn2Cys6_DnaBD"/>
</dbReference>
<dbReference type="PANTHER" id="PTHR38791">
    <property type="entry name" value="ZN(II)2CYS6 TRANSCRIPTION FACTOR (EUROFUNG)-RELATED-RELATED"/>
    <property type="match status" value="1"/>
</dbReference>
<gene>
    <name evidence="4" type="ORF">M406DRAFT_270895</name>
</gene>
<feature type="compositionally biased region" description="Low complexity" evidence="2">
    <location>
        <begin position="84"/>
        <end position="104"/>
    </location>
</feature>
<evidence type="ECO:0000313" key="5">
    <source>
        <dbReference type="Proteomes" id="UP000803844"/>
    </source>
</evidence>
<dbReference type="SUPFAM" id="SSF57701">
    <property type="entry name" value="Zn2/Cys6 DNA-binding domain"/>
    <property type="match status" value="1"/>
</dbReference>
<dbReference type="PROSITE" id="PS50048">
    <property type="entry name" value="ZN2_CY6_FUNGAL_2"/>
    <property type="match status" value="1"/>
</dbReference>
<dbReference type="Gene3D" id="4.10.240.10">
    <property type="entry name" value="Zn(2)-C6 fungal-type DNA-binding domain"/>
    <property type="match status" value="1"/>
</dbReference>
<organism evidence="4 5">
    <name type="scientific">Cryphonectria parasitica (strain ATCC 38755 / EP155)</name>
    <dbReference type="NCBI Taxonomy" id="660469"/>
    <lineage>
        <taxon>Eukaryota</taxon>
        <taxon>Fungi</taxon>
        <taxon>Dikarya</taxon>
        <taxon>Ascomycota</taxon>
        <taxon>Pezizomycotina</taxon>
        <taxon>Sordariomycetes</taxon>
        <taxon>Sordariomycetidae</taxon>
        <taxon>Diaporthales</taxon>
        <taxon>Cryphonectriaceae</taxon>
        <taxon>Cryphonectria-Endothia species complex</taxon>
        <taxon>Cryphonectria</taxon>
    </lineage>
</organism>
<feature type="domain" description="Zn(2)-C6 fungal-type" evidence="3">
    <location>
        <begin position="10"/>
        <end position="38"/>
    </location>
</feature>
<proteinExistence type="predicted"/>
<dbReference type="OrthoDB" id="5280547at2759"/>
<feature type="region of interest" description="Disordered" evidence="2">
    <location>
        <begin position="65"/>
        <end position="120"/>
    </location>
</feature>
<dbReference type="CDD" id="cd00067">
    <property type="entry name" value="GAL4"/>
    <property type="match status" value="1"/>
</dbReference>
<dbReference type="SMART" id="SM00066">
    <property type="entry name" value="GAL4"/>
    <property type="match status" value="1"/>
</dbReference>
<dbReference type="Proteomes" id="UP000803844">
    <property type="component" value="Unassembled WGS sequence"/>
</dbReference>
<evidence type="ECO:0000256" key="2">
    <source>
        <dbReference type="SAM" id="MobiDB-lite"/>
    </source>
</evidence>
<reference evidence="4" key="1">
    <citation type="journal article" date="2020" name="Phytopathology">
        <title>Genome sequence of the chestnut blight fungus Cryphonectria parasitica EP155: A fundamental resource for an archetypical invasive plant pathogen.</title>
        <authorList>
            <person name="Crouch J.A."/>
            <person name="Dawe A."/>
            <person name="Aerts A."/>
            <person name="Barry K."/>
            <person name="Churchill A.C.L."/>
            <person name="Grimwood J."/>
            <person name="Hillman B."/>
            <person name="Milgroom M.G."/>
            <person name="Pangilinan J."/>
            <person name="Smith M."/>
            <person name="Salamov A."/>
            <person name="Schmutz J."/>
            <person name="Yadav J."/>
            <person name="Grigoriev I.V."/>
            <person name="Nuss D."/>
        </authorList>
    </citation>
    <scope>NUCLEOTIDE SEQUENCE</scope>
    <source>
        <strain evidence="4">EP155</strain>
    </source>
</reference>
<dbReference type="GO" id="GO:0000981">
    <property type="term" value="F:DNA-binding transcription factor activity, RNA polymerase II-specific"/>
    <property type="evidence" value="ECO:0007669"/>
    <property type="project" value="InterPro"/>
</dbReference>
<dbReference type="EMBL" id="MU032344">
    <property type="protein sequence ID" value="KAF3769899.1"/>
    <property type="molecule type" value="Genomic_DNA"/>
</dbReference>
<dbReference type="RefSeq" id="XP_040780860.1">
    <property type="nucleotide sequence ID" value="XM_040918094.1"/>
</dbReference>
<evidence type="ECO:0000259" key="3">
    <source>
        <dbReference type="PROSITE" id="PS50048"/>
    </source>
</evidence>
<dbReference type="InterPro" id="IPR053175">
    <property type="entry name" value="DHMBA_Reg_Transcription_Factor"/>
</dbReference>
<evidence type="ECO:0000256" key="1">
    <source>
        <dbReference type="ARBA" id="ARBA00023242"/>
    </source>
</evidence>
<dbReference type="PROSITE" id="PS00463">
    <property type="entry name" value="ZN2_CY6_FUNGAL_1"/>
    <property type="match status" value="1"/>
</dbReference>
<sequence>MVYCGKASLGCLSCRKRRIKCDKKQPECTQCVRLSRTCPGYRDQLSLMFRDETGKVEKRARASWGEKEVVNSGPEPASMPTPPSSVISSASPTTTITTAATSTTRTRRKDQTPSPALAPPALVNHLERLEPGPYRKMITPPSELGVSFYAHHYLLGYPDEVRNPKELSGLPWFDHPSAQATMAALGLAALGNRNGDRGMQHLSRVKYGEALRSTSEVLRDPVKNLDTAVRTTIMLALYQCVHMPHESHENTRVHLMGCLALLKTVFPIRSVVANGTRGILQLCYSLLYPCIQSGSPMPKRFFEPIRDAISTGFLPEDEQPAVSLIYILWRFTGLNAKVRWTAYTDGHASTTDLLQQVLAVDEALARWEASKPGKWAYRTCTGEEEREEGRARLSFPPDAVFRNAYHRYADIWTSRVWSHYRWARILTNQTLLELTALYPISAAAAGIEAGAAAAATATTTGDEMSSPARQTRRTIQQTIYRLAVDVCTSVPTHYKHPSLTWAHLDAIQTHGGAGAGAVGIPHLMFHLQTAACAPGVPLEVWRWAVAIMDTAWQDLGMLHARSLAEVSRNHRAMADGGGRP</sequence>
<dbReference type="GO" id="GO:0008270">
    <property type="term" value="F:zinc ion binding"/>
    <property type="evidence" value="ECO:0007669"/>
    <property type="project" value="InterPro"/>
</dbReference>
<keyword evidence="1" id="KW-0539">Nucleus</keyword>
<keyword evidence="5" id="KW-1185">Reference proteome</keyword>
<protein>
    <recommendedName>
        <fullName evidence="3">Zn(2)-C6 fungal-type domain-containing protein</fullName>
    </recommendedName>
</protein>
<dbReference type="Pfam" id="PF00172">
    <property type="entry name" value="Zn_clus"/>
    <property type="match status" value="1"/>
</dbReference>
<dbReference type="AlphaFoldDB" id="A0A9P4YA97"/>
<dbReference type="InterPro" id="IPR036864">
    <property type="entry name" value="Zn2-C6_fun-type_DNA-bd_sf"/>
</dbReference>